<evidence type="ECO:0000313" key="2">
    <source>
        <dbReference type="EMBL" id="TFB05160.1"/>
    </source>
</evidence>
<dbReference type="RefSeq" id="XP_073561361.1">
    <property type="nucleotide sequence ID" value="XM_073699929.1"/>
</dbReference>
<proteinExistence type="predicted"/>
<evidence type="ECO:0000313" key="3">
    <source>
        <dbReference type="Proteomes" id="UP001642720"/>
    </source>
</evidence>
<accession>A0ABY2HCP7</accession>
<dbReference type="GeneID" id="300574379"/>
<evidence type="ECO:0008006" key="4">
    <source>
        <dbReference type="Google" id="ProtNLM"/>
    </source>
</evidence>
<protein>
    <recommendedName>
        <fullName evidence="4">PH domain-containing protein</fullName>
    </recommendedName>
</protein>
<feature type="region of interest" description="Disordered" evidence="1">
    <location>
        <begin position="390"/>
        <end position="445"/>
    </location>
</feature>
<evidence type="ECO:0000256" key="1">
    <source>
        <dbReference type="SAM" id="MobiDB-lite"/>
    </source>
</evidence>
<feature type="compositionally biased region" description="Polar residues" evidence="1">
    <location>
        <begin position="188"/>
        <end position="199"/>
    </location>
</feature>
<reference evidence="2 3" key="1">
    <citation type="submission" date="2018-01" db="EMBL/GenBank/DDBJ databases">
        <title>Genome characterization of the sugarcane-associated fungus Trichoderma ghanense CCMA-1212 and their application in lignocelulose bioconversion.</title>
        <authorList>
            <person name="Steindorff A.S."/>
            <person name="Mendes T.D."/>
            <person name="Vilela E.S.D."/>
            <person name="Rodrigues D.S."/>
            <person name="Formighieri E.F."/>
            <person name="Melo I.S."/>
            <person name="Favaro L.C.L."/>
        </authorList>
    </citation>
    <scope>NUCLEOTIDE SEQUENCE [LARGE SCALE GENOMIC DNA]</scope>
    <source>
        <strain evidence="2 3">CCMA-1212</strain>
    </source>
</reference>
<feature type="region of interest" description="Disordered" evidence="1">
    <location>
        <begin position="184"/>
        <end position="274"/>
    </location>
</feature>
<dbReference type="Proteomes" id="UP001642720">
    <property type="component" value="Unassembled WGS sequence"/>
</dbReference>
<feature type="compositionally biased region" description="Polar residues" evidence="1">
    <location>
        <begin position="513"/>
        <end position="524"/>
    </location>
</feature>
<feature type="compositionally biased region" description="Basic and acidic residues" evidence="1">
    <location>
        <begin position="390"/>
        <end position="406"/>
    </location>
</feature>
<dbReference type="EMBL" id="PPTA01000003">
    <property type="protein sequence ID" value="TFB05160.1"/>
    <property type="molecule type" value="Genomic_DNA"/>
</dbReference>
<feature type="region of interest" description="Disordered" evidence="1">
    <location>
        <begin position="51"/>
        <end position="73"/>
    </location>
</feature>
<gene>
    <name evidence="2" type="ORF">CCMA1212_002548</name>
</gene>
<sequence length="637" mass="69830">MDYLDGLLLVPPDRNHILAKAQWKLPTLPAEASSNALRSLQTRYVFVGRRTATTTNKQKDRQSAQGAKSAVSDPKTLTKVYTDEYCLSVYKAKEDMEPAYQWPTSCVLDCQVQMLAYRKQGPIQPTLVVTISDKERKRRSSRSVGLMASKDAGTSTLWFRTPPDDHHSSLHDWASFILSKKNPAAADGSTTPVFTSPFSPRSREAPDNFPPRPDSGNQASSSRPDARALQHKSSSATYSTGPRERPATFSSDSPSLRSKRSDISSPSSISQHPMQKAFAVPGPIYTGPMHGDSGLPPIRDSVYQGDLIEGWTAAQGRSSTLSSPTRGPEPLGSPLEAPLGFDVHAPPAPGETILDRAFQLGHIPWAGSNVPGQETFSSIARFDALMHEVEDKRKQREATRREERAAMRNTYNPKATPLELVDDFDSEESAHSADEQDHGYDRSPIISPSAQRALAFIANRHGDTPREPGSRRPTISRTHLSYHAGTAPPPPLPLPTSQSPPSRPHTAHAKSRLNPSQRTQSTPHLNPDSAGRSVESGFAQDDADSRRSGSSSKRLSFSDFTRRLSSTSSLLVVQTNTSGDSRRGSVETDLHPLSARRPDVSHRDTVPPPRSREWQRQDRQCPWRNSVGVVGPEGGFL</sequence>
<keyword evidence="3" id="KW-1185">Reference proteome</keyword>
<comment type="caution">
    <text evidence="2">The sequence shown here is derived from an EMBL/GenBank/DDBJ whole genome shotgun (WGS) entry which is preliminary data.</text>
</comment>
<feature type="region of interest" description="Disordered" evidence="1">
    <location>
        <begin position="481"/>
        <end position="554"/>
    </location>
</feature>
<feature type="compositionally biased region" description="Basic and acidic residues" evidence="1">
    <location>
        <begin position="428"/>
        <end position="441"/>
    </location>
</feature>
<organism evidence="2 3">
    <name type="scientific">Trichoderma ghanense</name>
    <dbReference type="NCBI Taxonomy" id="65468"/>
    <lineage>
        <taxon>Eukaryota</taxon>
        <taxon>Fungi</taxon>
        <taxon>Dikarya</taxon>
        <taxon>Ascomycota</taxon>
        <taxon>Pezizomycotina</taxon>
        <taxon>Sordariomycetes</taxon>
        <taxon>Hypocreomycetidae</taxon>
        <taxon>Hypocreales</taxon>
        <taxon>Hypocreaceae</taxon>
        <taxon>Trichoderma</taxon>
    </lineage>
</organism>
<feature type="region of interest" description="Disordered" evidence="1">
    <location>
        <begin position="571"/>
        <end position="619"/>
    </location>
</feature>
<feature type="compositionally biased region" description="Basic and acidic residues" evidence="1">
    <location>
        <begin position="580"/>
        <end position="619"/>
    </location>
</feature>
<feature type="compositionally biased region" description="Polar residues" evidence="1">
    <location>
        <begin position="231"/>
        <end position="240"/>
    </location>
</feature>
<name>A0ABY2HCP7_9HYPO</name>